<evidence type="ECO:0000313" key="5">
    <source>
        <dbReference type="EMBL" id="RWR89698.1"/>
    </source>
</evidence>
<feature type="compositionally biased region" description="Basic and acidic residues" evidence="4">
    <location>
        <begin position="58"/>
        <end position="76"/>
    </location>
</feature>
<feature type="region of interest" description="Disordered" evidence="4">
    <location>
        <begin position="733"/>
        <end position="760"/>
    </location>
</feature>
<feature type="region of interest" description="Disordered" evidence="4">
    <location>
        <begin position="799"/>
        <end position="871"/>
    </location>
</feature>
<sequence>MGLIWLWKSEISVLDRTGLSETLPNKTAPATPRVSKISKAPAKSDSNSSSPLPNSRLSVDRSPRSVDSKPSVERRSPRISTPPDKQRPLKPSELQAQLGLVQDDLKKTKEQLASIEKEKARAVEELKEAKKLADEANEKLSEALVAQKRAEESSEIEKFRADELEQAAIEAGQKREEEWQKELDAVRNQHAVDVAALLSTTQELQRVKNELSMTSEAKNVALSHADDAMKIAEINAEKVEILSGEVSRLKALLDTKLETESYEAAEMVKKLHSEVDLLKEELMRAKKAEEKLSEMEALIEGLKIEANDAKRAASGVGNLADEWKQKAELLERQVKEATESEKSSLESLASLKKHLEANGASLQEAELEISSLRENVESLEFSVGRYKVDLEESDRHLEMAKQEAKEIAETVGTLKSELQSVKEEAAQALSNEKLALSSVQSLLEEKDRLINELDASRDEEEKSKKAMESLASALHEVSMEARDSKEKLTTNQLELGNAESQIEELKSALKTTKEKYEATLDEMKEEMGRLEMLVEKSQTEAKSSEAKLDEKENDFVRVVTKSQEECDAVRREMEELSENAKVEWHEKELGFMTSIKKSEEQITSLKLEINEMVNSLKEADEKAQAARVDGDRLRNSLKQVELEASSTKEAAEKAKAENLQLNERLLDKENELQSITQENDDLRTREAAALEKVEELSRLLAEASAKKTEENGELSNSEKSYDLLPKMVGLVEEDVDESDEEKPKPEHITEQMGEHGGGEDLLRNVDVVEQNTKNGNGNAENEEDSVDAEVKMWDNCKIADKDLSPEREPEPESFEVESESKIDGDTFDLMNGLASETVDGGGSSPSKQHHKKKTPLLRKFGSLLKKKSNPK</sequence>
<organism evidence="5 6">
    <name type="scientific">Cinnamomum micranthum f. kanehirae</name>
    <dbReference type="NCBI Taxonomy" id="337451"/>
    <lineage>
        <taxon>Eukaryota</taxon>
        <taxon>Viridiplantae</taxon>
        <taxon>Streptophyta</taxon>
        <taxon>Embryophyta</taxon>
        <taxon>Tracheophyta</taxon>
        <taxon>Spermatophyta</taxon>
        <taxon>Magnoliopsida</taxon>
        <taxon>Magnoliidae</taxon>
        <taxon>Laurales</taxon>
        <taxon>Lauraceae</taxon>
        <taxon>Cinnamomum</taxon>
    </lineage>
</organism>
<evidence type="ECO:0000256" key="2">
    <source>
        <dbReference type="ARBA" id="ARBA00023054"/>
    </source>
</evidence>
<dbReference type="InterPro" id="IPR008545">
    <property type="entry name" value="Web"/>
</dbReference>
<comment type="similarity">
    <text evidence="1">Belongs to the WEB family.</text>
</comment>
<dbReference type="PANTHER" id="PTHR23160:SF20">
    <property type="entry name" value="OS02G0439200 PROTEIN"/>
    <property type="match status" value="1"/>
</dbReference>
<protein>
    <submittedName>
        <fullName evidence="5">WEB family protein, chloroplastic</fullName>
    </submittedName>
</protein>
<comment type="caution">
    <text evidence="5">The sequence shown here is derived from an EMBL/GenBank/DDBJ whole genome shotgun (WGS) entry which is preliminary data.</text>
</comment>
<feature type="compositionally biased region" description="Basic and acidic residues" evidence="4">
    <location>
        <begin position="799"/>
        <end position="810"/>
    </location>
</feature>
<evidence type="ECO:0000256" key="1">
    <source>
        <dbReference type="ARBA" id="ARBA00005485"/>
    </source>
</evidence>
<name>A0A3S3MTX6_9MAGN</name>
<dbReference type="EMBL" id="QPKB01000007">
    <property type="protein sequence ID" value="RWR89698.1"/>
    <property type="molecule type" value="Genomic_DNA"/>
</dbReference>
<dbReference type="AlphaFoldDB" id="A0A3S3MTX6"/>
<feature type="compositionally biased region" description="Basic and acidic residues" evidence="4">
    <location>
        <begin position="741"/>
        <end position="760"/>
    </location>
</feature>
<dbReference type="GO" id="GO:0007131">
    <property type="term" value="P:reciprocal meiotic recombination"/>
    <property type="evidence" value="ECO:0007669"/>
    <property type="project" value="TreeGrafter"/>
</dbReference>
<feature type="compositionally biased region" description="Low complexity" evidence="4">
    <location>
        <begin position="38"/>
        <end position="57"/>
    </location>
</feature>
<dbReference type="PANTHER" id="PTHR23160">
    <property type="entry name" value="SYNAPTONEMAL COMPLEX PROTEIN-RELATED"/>
    <property type="match status" value="1"/>
</dbReference>
<dbReference type="Pfam" id="PF05701">
    <property type="entry name" value="WEMBL"/>
    <property type="match status" value="1"/>
</dbReference>
<feature type="compositionally biased region" description="Polar residues" evidence="4">
    <location>
        <begin position="769"/>
        <end position="779"/>
    </location>
</feature>
<feature type="region of interest" description="Disordered" evidence="4">
    <location>
        <begin position="17"/>
        <end position="103"/>
    </location>
</feature>
<gene>
    <name evidence="5" type="ORF">CKAN_01876300</name>
</gene>
<accession>A0A3S3MTX6</accession>
<dbReference type="OrthoDB" id="6350175at2759"/>
<dbReference type="STRING" id="337451.A0A3S3MTX6"/>
<proteinExistence type="inferred from homology"/>
<evidence type="ECO:0000256" key="3">
    <source>
        <dbReference type="SAM" id="Coils"/>
    </source>
</evidence>
<feature type="coiled-coil region" evidence="3">
    <location>
        <begin position="268"/>
        <end position="713"/>
    </location>
</feature>
<feature type="region of interest" description="Disordered" evidence="4">
    <location>
        <begin position="769"/>
        <end position="788"/>
    </location>
</feature>
<keyword evidence="2 3" id="KW-0175">Coiled coil</keyword>
<reference evidence="5 6" key="1">
    <citation type="journal article" date="2019" name="Nat. Plants">
        <title>Stout camphor tree genome fills gaps in understanding of flowering plant genome evolution.</title>
        <authorList>
            <person name="Chaw S.M."/>
            <person name="Liu Y.C."/>
            <person name="Wu Y.W."/>
            <person name="Wang H.Y."/>
            <person name="Lin C.I."/>
            <person name="Wu C.S."/>
            <person name="Ke H.M."/>
            <person name="Chang L.Y."/>
            <person name="Hsu C.Y."/>
            <person name="Yang H.T."/>
            <person name="Sudianto E."/>
            <person name="Hsu M.H."/>
            <person name="Wu K.P."/>
            <person name="Wang L.N."/>
            <person name="Leebens-Mack J.H."/>
            <person name="Tsai I.J."/>
        </authorList>
    </citation>
    <scope>NUCLEOTIDE SEQUENCE [LARGE SCALE GENOMIC DNA]</scope>
    <source>
        <strain evidence="6">cv. Chaw 1501</strain>
        <tissue evidence="5">Young leaves</tissue>
    </source>
</reference>
<dbReference type="Proteomes" id="UP000283530">
    <property type="component" value="Unassembled WGS sequence"/>
</dbReference>
<feature type="compositionally biased region" description="Basic residues" evidence="4">
    <location>
        <begin position="847"/>
        <end position="856"/>
    </location>
</feature>
<evidence type="ECO:0000313" key="6">
    <source>
        <dbReference type="Proteomes" id="UP000283530"/>
    </source>
</evidence>
<keyword evidence="6" id="KW-1185">Reference proteome</keyword>
<evidence type="ECO:0000256" key="4">
    <source>
        <dbReference type="SAM" id="MobiDB-lite"/>
    </source>
</evidence>